<accession>Q8T320</accession>
<organism evidence="1">
    <name type="scientific">Polymyxa graminis</name>
    <dbReference type="NCBI Taxonomy" id="70182"/>
    <lineage>
        <taxon>Eukaryota</taxon>
        <taxon>Sar</taxon>
        <taxon>Rhizaria</taxon>
        <taxon>Endomyxa</taxon>
        <taxon>Phytomyxea</taxon>
        <taxon>Plasmodiophorida</taxon>
        <taxon>Plasmodiophoridae</taxon>
        <taxon>Polymyxa</taxon>
    </lineage>
</organism>
<dbReference type="AlphaFoldDB" id="Q8T320"/>
<protein>
    <submittedName>
        <fullName evidence="1">Uncharacterized protein</fullName>
    </submittedName>
</protein>
<sequence length="52" mass="5579">MPRVDLVIAGVEAAGLHRQFVQALDHLGGLVFSMEEAGPRARRRGSPAPDAR</sequence>
<proteinExistence type="predicted"/>
<evidence type="ECO:0000313" key="1">
    <source>
        <dbReference type="EMBL" id="CAD29998.1"/>
    </source>
</evidence>
<dbReference type="EMBL" id="AJ457970">
    <property type="protein sequence ID" value="CAD29998.1"/>
    <property type="molecule type" value="Genomic_DNA"/>
</dbReference>
<reference evidence="1" key="1">
    <citation type="journal article" date="2002" name="J. Phytopathol.">
        <title>Subtractive Cloning of DNA from Polymyxa graminis - an obligate parasitic plasmodiophorid.</title>
        <authorList>
            <person name="Subr Z.W."/>
            <person name="Kastirr U."/>
            <person name="Kuehne T."/>
        </authorList>
    </citation>
    <scope>NUCLEOTIDE SEQUENCE</scope>
</reference>
<name>Q8T320_9EUKA</name>